<evidence type="ECO:0000313" key="2">
    <source>
        <dbReference type="Proteomes" id="UP000230233"/>
    </source>
</evidence>
<organism evidence="1 2">
    <name type="scientific">Caenorhabditis nigoni</name>
    <dbReference type="NCBI Taxonomy" id="1611254"/>
    <lineage>
        <taxon>Eukaryota</taxon>
        <taxon>Metazoa</taxon>
        <taxon>Ecdysozoa</taxon>
        <taxon>Nematoda</taxon>
        <taxon>Chromadorea</taxon>
        <taxon>Rhabditida</taxon>
        <taxon>Rhabditina</taxon>
        <taxon>Rhabditomorpha</taxon>
        <taxon>Rhabditoidea</taxon>
        <taxon>Rhabditidae</taxon>
        <taxon>Peloderinae</taxon>
        <taxon>Caenorhabditis</taxon>
    </lineage>
</organism>
<dbReference type="STRING" id="1611254.A0A2G5UHS0"/>
<comment type="caution">
    <text evidence="1">The sequence shown here is derived from an EMBL/GenBank/DDBJ whole genome shotgun (WGS) entry which is preliminary data.</text>
</comment>
<dbReference type="Proteomes" id="UP000230233">
    <property type="component" value="Chromosome III"/>
</dbReference>
<protein>
    <submittedName>
        <fullName evidence="1">Uncharacterized protein</fullName>
    </submittedName>
</protein>
<dbReference type="OrthoDB" id="5834940at2759"/>
<proteinExistence type="predicted"/>
<gene>
    <name evidence="1" type="primary">Cnig_chr_III.g10908</name>
    <name evidence="1" type="ORF">B9Z55_010908</name>
</gene>
<name>A0A2G5UHS0_9PELO</name>
<keyword evidence="2" id="KW-1185">Reference proteome</keyword>
<accession>A0A2G5UHS0</accession>
<dbReference type="EMBL" id="PDUG01000003">
    <property type="protein sequence ID" value="PIC39112.1"/>
    <property type="molecule type" value="Genomic_DNA"/>
</dbReference>
<sequence length="157" mass="18243">MRNGVSFENARISFNKIQTRRSTDTFYVRKYFKYSQQIHVDLVRPGDGNRCCKVYPIVGGEFVAVSHLESSRMSQYYAIGFENIRQFGKKRQPNFKTSHKIHPVIVMNHPSEHPSNFYGFQIEDPDDMPPTRLFDGSVVTRKHGRTYYYPPSANNGI</sequence>
<reference evidence="2" key="1">
    <citation type="submission" date="2017-10" db="EMBL/GenBank/DDBJ databases">
        <title>Rapid genome shrinkage in a self-fertile nematode reveals novel sperm competition proteins.</title>
        <authorList>
            <person name="Yin D."/>
            <person name="Schwarz E.M."/>
            <person name="Thomas C.G."/>
            <person name="Felde R.L."/>
            <person name="Korf I.F."/>
            <person name="Cutter A.D."/>
            <person name="Schartner C.M."/>
            <person name="Ralston E.J."/>
            <person name="Meyer B.J."/>
            <person name="Haag E.S."/>
        </authorList>
    </citation>
    <scope>NUCLEOTIDE SEQUENCE [LARGE SCALE GENOMIC DNA]</scope>
    <source>
        <strain evidence="2">JU1422</strain>
    </source>
</reference>
<dbReference type="AlphaFoldDB" id="A0A2G5UHS0"/>
<evidence type="ECO:0000313" key="1">
    <source>
        <dbReference type="EMBL" id="PIC39112.1"/>
    </source>
</evidence>